<dbReference type="InterPro" id="IPR008659">
    <property type="entry name" value="Kre9/Knh1_C"/>
</dbReference>
<keyword evidence="1 2" id="KW-0732">Signal</keyword>
<dbReference type="Pfam" id="PF05390">
    <property type="entry name" value="Kre9_KNH1_C"/>
    <property type="match status" value="1"/>
</dbReference>
<evidence type="ECO:0000313" key="6">
    <source>
        <dbReference type="Proteomes" id="UP000799439"/>
    </source>
</evidence>
<dbReference type="EMBL" id="ML996087">
    <property type="protein sequence ID" value="KAF2152132.1"/>
    <property type="molecule type" value="Genomic_DNA"/>
</dbReference>
<dbReference type="Proteomes" id="UP000799439">
    <property type="component" value="Unassembled WGS sequence"/>
</dbReference>
<evidence type="ECO:0000259" key="4">
    <source>
        <dbReference type="Pfam" id="PF10342"/>
    </source>
</evidence>
<sequence>MQLPLSVLVAALASVVNADVKVASPAAGVSFVAGGAIPITMADSGTAPAISLLSTYNIALMAGGNTAATMVQLAMLVPNGAFSAGLVAQGVVPAGLTNAANSANGYFLKIVSAATSGGQVVNYSNRFGMTGMTGTFDPAVLAAITALGTSNAGPPTEDGVTNAAAGAAAGAAGFGVPYSLQTGLTKYAPMQGIPPTKITAGNNPTPLYPTSAFTVATTYLPVPSQVTTTTEAQTFSANSHVNSAPAASQPVGGTDTAAQKFMERWKD</sequence>
<proteinExistence type="predicted"/>
<dbReference type="PANTHER" id="PTHR28154:SF1">
    <property type="entry name" value="CELL WALL SYNTHESIS PROTEIN KNH1-RELATED"/>
    <property type="match status" value="1"/>
</dbReference>
<protein>
    <submittedName>
        <fullName evidence="5">Uncharacterized protein</fullName>
    </submittedName>
</protein>
<dbReference type="AlphaFoldDB" id="A0A9P4J2B1"/>
<feature type="domain" description="Yeast cell wall synthesis Kre9/Knh1-like N-terminal" evidence="4">
    <location>
        <begin position="24"/>
        <end position="128"/>
    </location>
</feature>
<dbReference type="GO" id="GO:0031505">
    <property type="term" value="P:fungal-type cell wall organization"/>
    <property type="evidence" value="ECO:0007669"/>
    <property type="project" value="TreeGrafter"/>
</dbReference>
<name>A0A9P4J2B1_9PEZI</name>
<comment type="caution">
    <text evidence="5">The sequence shown here is derived from an EMBL/GenBank/DDBJ whole genome shotgun (WGS) entry which is preliminary data.</text>
</comment>
<feature type="signal peptide" evidence="2">
    <location>
        <begin position="1"/>
        <end position="18"/>
    </location>
</feature>
<dbReference type="Pfam" id="PF10342">
    <property type="entry name" value="Kre9_KNH"/>
    <property type="match status" value="1"/>
</dbReference>
<dbReference type="PANTHER" id="PTHR28154">
    <property type="entry name" value="CELL WALL SYNTHESIS PROTEIN KNH1-RELATED"/>
    <property type="match status" value="1"/>
</dbReference>
<dbReference type="GO" id="GO:0005576">
    <property type="term" value="C:extracellular region"/>
    <property type="evidence" value="ECO:0007669"/>
    <property type="project" value="TreeGrafter"/>
</dbReference>
<evidence type="ECO:0000313" key="5">
    <source>
        <dbReference type="EMBL" id="KAF2152132.1"/>
    </source>
</evidence>
<dbReference type="InterPro" id="IPR045328">
    <property type="entry name" value="Kre9/Knh1"/>
</dbReference>
<dbReference type="GO" id="GO:0006078">
    <property type="term" value="P:(1-&gt;6)-beta-D-glucan biosynthetic process"/>
    <property type="evidence" value="ECO:0007669"/>
    <property type="project" value="InterPro"/>
</dbReference>
<gene>
    <name evidence="5" type="ORF">K461DRAFT_269185</name>
</gene>
<dbReference type="InterPro" id="IPR018466">
    <property type="entry name" value="Kre9/Knh1-like_N"/>
</dbReference>
<evidence type="ECO:0000259" key="3">
    <source>
        <dbReference type="Pfam" id="PF05390"/>
    </source>
</evidence>
<feature type="chain" id="PRO_5040311981" evidence="2">
    <location>
        <begin position="19"/>
        <end position="267"/>
    </location>
</feature>
<evidence type="ECO:0000256" key="2">
    <source>
        <dbReference type="SAM" id="SignalP"/>
    </source>
</evidence>
<feature type="domain" description="Yeast cell wall synthesis Kre9/Knh1 C-terminal" evidence="3">
    <location>
        <begin position="173"/>
        <end position="258"/>
    </location>
</feature>
<reference evidence="5" key="1">
    <citation type="journal article" date="2020" name="Stud. Mycol.">
        <title>101 Dothideomycetes genomes: a test case for predicting lifestyles and emergence of pathogens.</title>
        <authorList>
            <person name="Haridas S."/>
            <person name="Albert R."/>
            <person name="Binder M."/>
            <person name="Bloem J."/>
            <person name="Labutti K."/>
            <person name="Salamov A."/>
            <person name="Andreopoulos B."/>
            <person name="Baker S."/>
            <person name="Barry K."/>
            <person name="Bills G."/>
            <person name="Bluhm B."/>
            <person name="Cannon C."/>
            <person name="Castanera R."/>
            <person name="Culley D."/>
            <person name="Daum C."/>
            <person name="Ezra D."/>
            <person name="Gonzalez J."/>
            <person name="Henrissat B."/>
            <person name="Kuo A."/>
            <person name="Liang C."/>
            <person name="Lipzen A."/>
            <person name="Lutzoni F."/>
            <person name="Magnuson J."/>
            <person name="Mondo S."/>
            <person name="Nolan M."/>
            <person name="Ohm R."/>
            <person name="Pangilinan J."/>
            <person name="Park H.-J."/>
            <person name="Ramirez L."/>
            <person name="Alfaro M."/>
            <person name="Sun H."/>
            <person name="Tritt A."/>
            <person name="Yoshinaga Y."/>
            <person name="Zwiers L.-H."/>
            <person name="Turgeon B."/>
            <person name="Goodwin S."/>
            <person name="Spatafora J."/>
            <person name="Crous P."/>
            <person name="Grigoriev I."/>
        </authorList>
    </citation>
    <scope>NUCLEOTIDE SEQUENCE</scope>
    <source>
        <strain evidence="5">CBS 260.36</strain>
    </source>
</reference>
<organism evidence="5 6">
    <name type="scientific">Myriangium duriaei CBS 260.36</name>
    <dbReference type="NCBI Taxonomy" id="1168546"/>
    <lineage>
        <taxon>Eukaryota</taxon>
        <taxon>Fungi</taxon>
        <taxon>Dikarya</taxon>
        <taxon>Ascomycota</taxon>
        <taxon>Pezizomycotina</taxon>
        <taxon>Dothideomycetes</taxon>
        <taxon>Dothideomycetidae</taxon>
        <taxon>Myriangiales</taxon>
        <taxon>Myriangiaceae</taxon>
        <taxon>Myriangium</taxon>
    </lineage>
</organism>
<accession>A0A9P4J2B1</accession>
<evidence type="ECO:0000256" key="1">
    <source>
        <dbReference type="ARBA" id="ARBA00022729"/>
    </source>
</evidence>
<dbReference type="OrthoDB" id="2432613at2759"/>
<keyword evidence="6" id="KW-1185">Reference proteome</keyword>
<dbReference type="GO" id="GO:0042546">
    <property type="term" value="P:cell wall biogenesis"/>
    <property type="evidence" value="ECO:0007669"/>
    <property type="project" value="InterPro"/>
</dbReference>